<evidence type="ECO:0000256" key="2">
    <source>
        <dbReference type="SAM" id="Phobius"/>
    </source>
</evidence>
<protein>
    <submittedName>
        <fullName evidence="3">Uncharacterized protein</fullName>
    </submittedName>
</protein>
<keyword evidence="2" id="KW-0472">Membrane</keyword>
<name>A0A7S4HXT7_9STRA</name>
<feature type="transmembrane region" description="Helical" evidence="2">
    <location>
        <begin position="133"/>
        <end position="155"/>
    </location>
</feature>
<sequence length="1933" mass="217784">MRSRVTQNLCKMDKDDLHYLDAILFDEHEDEDDNHDVAGILVARALNDGHVPGFIRAHDGGADDAETKFRPLFGAENRRKLKLAVVRSLCFVRKQGLGEVTRQGWLKIQSTRRKMLECCHGWWHWLPTNDNTVAATATFLFFTVALLTAPSYLFVVTAWRSLVLLAVATVALFFDLGEITGLCPDFVVQWLCQAWLLIESKLLLGKQYVGRQWVEASIGNEESGTCKKKESLTSRWNAKFGQRFGGRRLVEKEKEVMFTWLEKDTTTATRQLDMTNDTVEHMAAMNFCYTMLRGVKTGRRVKVREKFRNSMKNILSLNKKEREKLMKEEKTQQILSMEEPNESSTANLEVEMTRSEFGKRARRRRRLSWPPQEDADNFCKGVSKRKVSRRNDDGLMIVSSHDDDCEGERYHDGNEGFEVTESEQRAPNGVKVTSEVRRSGLKRFYSDSDLLLNSDDESAKEHPANKSSNIFSSVSFDGIDGDDSLTTASTLSAGPEREPCSGRDEDEEKELNWIDVGAKIGIRILNSDRVQKAMANPDAREQMEKRLSKGIEKIEKAPDKLDTCMETAHSHVRTPEERATSPREFIHSVGDAPLAKEGLDQTRSSPRASNEGRESTPVKPVHAIWTSPGAAILPDSPSSTHTGMDSSASSTVESSTIEDRKSEGGLGQTKEWSWSGPPSPPSPITLWKNNETCQHHTGMSTLDASRYQVQRKDDNLRRGFSQAQTVPSLSTTPSEVKRRRIIPAGVKMAIPVCPIAPLAHVHHGKRRRISHQSGPCHYQMATVVSSRRIYVSPLEGGKFRSPQRLNGYVFPTSTMDERKMARQLRNNCLSITVQLDKSFLRDGKFAEMVIRVMDEWTEKHDMPRHSKYPIGSCVATSFGIGVLVGWRVEDDCHVIRSLWQRRGPGSALAYLNRNSLHGVVEAAIGFRVETALGYGDVVAYINGGPEFRRGKYFVAIKQRGRHLGDILEFSRPGILSCKGSNFIPIIEQIRESAKYQIQLLNYEAMQRERSLVAQGISLQGAILNGWSEGLEVIMSSFIRAAEEDQGKWLSSFISFLERLDFHGNLSTTNSELIVSDISSAASSEVVKTEETQAERSGDSRTENKPLDESTPAGLWLFDDLFGGVFSKGNSRDGNVSDISSGPQGSFENDKASFIPSSSNSYANAYVFIGTALRTVAVARASAHGRTNLQLGLGMCHEVILFIRTIIKVQERNVSPKSVKAWKRTVQGVASTFGPLKRRLYKLGSKIAERLAEQGKNAKVRVIRFVDILMLDDLFLSSLEMGQWSETITRIQLSLVRAGIVDLKTSQQYLKTAKVIYNHMAPRTKTNKDASTRNGEKLAKFALALKWLASPQRSFLSLFARDNVLVLIERLMVRVYQKDAEACNMLSLYAFNFHSFRHLRLLNNMSIAGKLWRPVLDAADEEFSWAVSRMPENAREFIEPISKLFSLGVARFRQMKANDLSADWLEFLNETQAVKIIQQLDLKLILNLESFCSDLKEMVTVLPYYSSIDDDILKLMDEVDLEKILHEATEALVDTERFAYYIREKSALAVKRFLDYLPKMSIPVERREIGEGWVLTCRDKGGGDLRLSDVSIEREYMTCNVIGSGNVFSPVDLIQEGVMSSPSWLSPSFEDDCSIEVSILNDIADLIQNAQQHGSWQPGTGGIQQFANGKSVDPALDGLAVSEVLKCGIELWKNLEIDDDELMQIAIQDVSFQIQLQKDREEGTECVLKDASIEKGRRGEGKDGRSLLHTQVSIRNLHNAQFSSQTRKRFNPRKDPTVLFLEMKKVTCMLNDFVFRVEQKAPSSVFDPVFEGLGSLKIQNLSIRLRVECRKERINKLETEVTVPVLYLQELDIQLEQVKVKFKDTGADWILNKITRGLRDNITEVVTMNVKEEIGEQIQVALEHLNSYIEVNPDLMLTILGITIDDLEENVIWV</sequence>
<keyword evidence="2" id="KW-0812">Transmembrane</keyword>
<dbReference type="Gene3D" id="3.15.10.10">
    <property type="entry name" value="Bactericidal permeability-increasing protein, domain 1"/>
    <property type="match status" value="1"/>
</dbReference>
<feature type="compositionally biased region" description="Polar residues" evidence="1">
    <location>
        <begin position="636"/>
        <end position="645"/>
    </location>
</feature>
<feature type="region of interest" description="Disordered" evidence="1">
    <location>
        <begin position="1084"/>
        <end position="1110"/>
    </location>
</feature>
<feature type="compositionally biased region" description="Basic and acidic residues" evidence="1">
    <location>
        <begin position="1086"/>
        <end position="1107"/>
    </location>
</feature>
<reference evidence="3" key="1">
    <citation type="submission" date="2021-01" db="EMBL/GenBank/DDBJ databases">
        <authorList>
            <person name="Corre E."/>
            <person name="Pelletier E."/>
            <person name="Niang G."/>
            <person name="Scheremetjew M."/>
            <person name="Finn R."/>
            <person name="Kale V."/>
            <person name="Holt S."/>
            <person name="Cochrane G."/>
            <person name="Meng A."/>
            <person name="Brown T."/>
            <person name="Cohen L."/>
        </authorList>
    </citation>
    <scope>NUCLEOTIDE SEQUENCE</scope>
    <source>
        <strain evidence="3">Isolate 1302-5</strain>
    </source>
</reference>
<evidence type="ECO:0000256" key="1">
    <source>
        <dbReference type="SAM" id="MobiDB-lite"/>
    </source>
</evidence>
<gene>
    <name evidence="3" type="ORF">OAUR00152_LOCUS5142</name>
</gene>
<accession>A0A7S4HXT7</accession>
<feature type="region of interest" description="Disordered" evidence="1">
    <location>
        <begin position="590"/>
        <end position="681"/>
    </location>
</feature>
<keyword evidence="2" id="KW-1133">Transmembrane helix</keyword>
<evidence type="ECO:0000313" key="3">
    <source>
        <dbReference type="EMBL" id="CAE2212655.1"/>
    </source>
</evidence>
<dbReference type="EMBL" id="HBKQ01007653">
    <property type="protein sequence ID" value="CAE2212655.1"/>
    <property type="molecule type" value="Transcribed_RNA"/>
</dbReference>
<organism evidence="3">
    <name type="scientific">Odontella aurita</name>
    <dbReference type="NCBI Taxonomy" id="265563"/>
    <lineage>
        <taxon>Eukaryota</taxon>
        <taxon>Sar</taxon>
        <taxon>Stramenopiles</taxon>
        <taxon>Ochrophyta</taxon>
        <taxon>Bacillariophyta</taxon>
        <taxon>Mediophyceae</taxon>
        <taxon>Biddulphiophycidae</taxon>
        <taxon>Eupodiscales</taxon>
        <taxon>Odontellaceae</taxon>
        <taxon>Odontella</taxon>
    </lineage>
</organism>
<proteinExistence type="predicted"/>
<feature type="compositionally biased region" description="Low complexity" evidence="1">
    <location>
        <begin position="646"/>
        <end position="655"/>
    </location>
</feature>
<feature type="region of interest" description="Disordered" evidence="1">
    <location>
        <begin position="485"/>
        <end position="508"/>
    </location>
</feature>